<evidence type="ECO:0000256" key="3">
    <source>
        <dbReference type="ARBA" id="ARBA00022448"/>
    </source>
</evidence>
<evidence type="ECO:0000256" key="6">
    <source>
        <dbReference type="ARBA" id="ARBA00022989"/>
    </source>
</evidence>
<name>A0ABX1VAB5_9PLAN</name>
<comment type="similarity">
    <text evidence="2 11">Belongs to the sodium:solute symporter (SSF) (TC 2.A.21) family.</text>
</comment>
<feature type="transmembrane region" description="Helical" evidence="12">
    <location>
        <begin position="6"/>
        <end position="27"/>
    </location>
</feature>
<feature type="transmembrane region" description="Helical" evidence="12">
    <location>
        <begin position="431"/>
        <end position="451"/>
    </location>
</feature>
<evidence type="ECO:0000256" key="5">
    <source>
        <dbReference type="ARBA" id="ARBA00022692"/>
    </source>
</evidence>
<evidence type="ECO:0000256" key="11">
    <source>
        <dbReference type="RuleBase" id="RU362091"/>
    </source>
</evidence>
<dbReference type="EMBL" id="WTPX01000007">
    <property type="protein sequence ID" value="NNJ24381.1"/>
    <property type="molecule type" value="Genomic_DNA"/>
</dbReference>
<feature type="transmembrane region" description="Helical" evidence="12">
    <location>
        <begin position="496"/>
        <end position="515"/>
    </location>
</feature>
<feature type="transmembrane region" description="Helical" evidence="12">
    <location>
        <begin position="458"/>
        <end position="476"/>
    </location>
</feature>
<evidence type="ECO:0000256" key="9">
    <source>
        <dbReference type="ARBA" id="ARBA00023136"/>
    </source>
</evidence>
<feature type="transmembrane region" description="Helical" evidence="12">
    <location>
        <begin position="117"/>
        <end position="142"/>
    </location>
</feature>
<sequence length="531" mass="57180">MIGAFSAIDWIVLAVYFTATMALGFAFARRGGSSEGFTTGNRSLPGWVCGLSIFATYLSSISYLALPGKSFADNWNPFVFSLAIPIATLIAVKWFVPYYRASRDVSAYAALERRFGLWARIYVSVFYLLTQIARMGVVMYLMALPMRMLLGWDMATLILVTGVSVTIYSFVGGIAAVIWADAIQAIVLSVGAVACLIAMLWAIPGGVGTVVEVAAEQEKFSFGSWSIEDWTTSTVWVVLLYGIVINLQNFGVDQSYVQRYIAADSDVAAKKSLWLGGLLYVPMSALFFFIGTTLFVYYQSLPESLADVRNIVAEERNNAAEPGEEPTVAAELTNSNIGDRVFPYFIVTQMPAGLRGLLIAAIFAAAMSTVSTSLNSSATLILEDFYKRFFSPEAGETASVTVLRVATVMWGVLGTGMALALIRLTDSALDIWWMLASIFSGGIVGLFLLGMASRTNSAGAAIAVVCGLHVVAWMALSPTDVWPDALADYRYTLHPNLTAVIGTAIILGVGFLAGIPPIGRRPEPPPVEATV</sequence>
<dbReference type="RefSeq" id="WP_171183260.1">
    <property type="nucleotide sequence ID" value="NZ_WTPX01000007.1"/>
</dbReference>
<keyword evidence="6 12" id="KW-1133">Transmembrane helix</keyword>
<dbReference type="PANTHER" id="PTHR42985">
    <property type="entry name" value="SODIUM-COUPLED MONOCARBOXYLATE TRANSPORTER"/>
    <property type="match status" value="1"/>
</dbReference>
<keyword evidence="14" id="KW-1185">Reference proteome</keyword>
<feature type="transmembrane region" description="Helical" evidence="12">
    <location>
        <begin position="273"/>
        <end position="298"/>
    </location>
</feature>
<accession>A0ABX1VAB5</accession>
<dbReference type="NCBIfam" id="TIGR00813">
    <property type="entry name" value="sss"/>
    <property type="match status" value="1"/>
</dbReference>
<evidence type="ECO:0000256" key="12">
    <source>
        <dbReference type="SAM" id="Phobius"/>
    </source>
</evidence>
<feature type="transmembrane region" description="Helical" evidence="12">
    <location>
        <begin position="154"/>
        <end position="178"/>
    </location>
</feature>
<comment type="caution">
    <text evidence="13">The sequence shown here is derived from an EMBL/GenBank/DDBJ whole genome shotgun (WGS) entry which is preliminary data.</text>
</comment>
<keyword evidence="8" id="KW-0406">Ion transport</keyword>
<feature type="transmembrane region" description="Helical" evidence="12">
    <location>
        <begin position="185"/>
        <end position="203"/>
    </location>
</feature>
<dbReference type="PROSITE" id="PS50283">
    <property type="entry name" value="NA_SOLUT_SYMP_3"/>
    <property type="match status" value="1"/>
</dbReference>
<evidence type="ECO:0000256" key="2">
    <source>
        <dbReference type="ARBA" id="ARBA00006434"/>
    </source>
</evidence>
<protein>
    <submittedName>
        <fullName evidence="13">Sodium/glucose cotransporter</fullName>
    </submittedName>
</protein>
<evidence type="ECO:0000313" key="14">
    <source>
        <dbReference type="Proteomes" id="UP000609651"/>
    </source>
</evidence>
<feature type="transmembrane region" description="Helical" evidence="12">
    <location>
        <begin position="47"/>
        <end position="66"/>
    </location>
</feature>
<feature type="transmembrane region" description="Helical" evidence="12">
    <location>
        <begin position="402"/>
        <end position="425"/>
    </location>
</feature>
<keyword evidence="4" id="KW-1003">Cell membrane</keyword>
<dbReference type="InterPro" id="IPR038377">
    <property type="entry name" value="Na/Glc_symporter_sf"/>
</dbReference>
<keyword evidence="5 12" id="KW-0812">Transmembrane</keyword>
<evidence type="ECO:0000256" key="4">
    <source>
        <dbReference type="ARBA" id="ARBA00022475"/>
    </source>
</evidence>
<keyword evidence="3" id="KW-0813">Transport</keyword>
<comment type="subcellular location">
    <subcellularLocation>
        <location evidence="1">Cell membrane</location>
        <topology evidence="1">Multi-pass membrane protein</topology>
    </subcellularLocation>
</comment>
<evidence type="ECO:0000256" key="7">
    <source>
        <dbReference type="ARBA" id="ARBA00023053"/>
    </source>
</evidence>
<feature type="transmembrane region" description="Helical" evidence="12">
    <location>
        <begin position="78"/>
        <end position="96"/>
    </location>
</feature>
<dbReference type="InterPro" id="IPR001734">
    <property type="entry name" value="Na/solute_symporter"/>
</dbReference>
<dbReference type="CDD" id="cd11495">
    <property type="entry name" value="SLC5sbd_NIS-like_u3"/>
    <property type="match status" value="1"/>
</dbReference>
<proteinExistence type="inferred from homology"/>
<feature type="transmembrane region" description="Helical" evidence="12">
    <location>
        <begin position="357"/>
        <end position="382"/>
    </location>
</feature>
<keyword evidence="9 12" id="KW-0472">Membrane</keyword>
<keyword evidence="7" id="KW-0915">Sodium</keyword>
<dbReference type="InterPro" id="IPR051163">
    <property type="entry name" value="Sodium:Solute_Symporter_SSF"/>
</dbReference>
<evidence type="ECO:0000313" key="13">
    <source>
        <dbReference type="EMBL" id="NNJ24381.1"/>
    </source>
</evidence>
<evidence type="ECO:0000256" key="1">
    <source>
        <dbReference type="ARBA" id="ARBA00004651"/>
    </source>
</evidence>
<dbReference type="Pfam" id="PF00474">
    <property type="entry name" value="SSF"/>
    <property type="match status" value="1"/>
</dbReference>
<feature type="transmembrane region" description="Helical" evidence="12">
    <location>
        <begin position="234"/>
        <end position="252"/>
    </location>
</feature>
<gene>
    <name evidence="13" type="primary">sglT_2</name>
    <name evidence="13" type="ORF">LzC2_04380</name>
</gene>
<dbReference type="PANTHER" id="PTHR42985:SF32">
    <property type="entry name" value="SODIUM IODIDE SYMPORTER"/>
    <property type="match status" value="1"/>
</dbReference>
<dbReference type="Proteomes" id="UP000609651">
    <property type="component" value="Unassembled WGS sequence"/>
</dbReference>
<reference evidence="13 14" key="1">
    <citation type="journal article" date="2020" name="Syst. Appl. Microbiol.">
        <title>Alienimonas chondri sp. nov., a novel planctomycete isolated from the biofilm of the red alga Chondrus crispus.</title>
        <authorList>
            <person name="Vitorino I."/>
            <person name="Albuquerque L."/>
            <person name="Wiegand S."/>
            <person name="Kallscheuer N."/>
            <person name="da Costa M.S."/>
            <person name="Lobo-da-Cunha A."/>
            <person name="Jogler C."/>
            <person name="Lage O.M."/>
        </authorList>
    </citation>
    <scope>NUCLEOTIDE SEQUENCE [LARGE SCALE GENOMIC DNA]</scope>
    <source>
        <strain evidence="13 14">LzC2</strain>
    </source>
</reference>
<keyword evidence="10" id="KW-0739">Sodium transport</keyword>
<evidence type="ECO:0000256" key="10">
    <source>
        <dbReference type="ARBA" id="ARBA00023201"/>
    </source>
</evidence>
<organism evidence="13 14">
    <name type="scientific">Alienimonas chondri</name>
    <dbReference type="NCBI Taxonomy" id="2681879"/>
    <lineage>
        <taxon>Bacteria</taxon>
        <taxon>Pseudomonadati</taxon>
        <taxon>Planctomycetota</taxon>
        <taxon>Planctomycetia</taxon>
        <taxon>Planctomycetales</taxon>
        <taxon>Planctomycetaceae</taxon>
        <taxon>Alienimonas</taxon>
    </lineage>
</organism>
<dbReference type="Gene3D" id="1.20.1730.10">
    <property type="entry name" value="Sodium/glucose cotransporter"/>
    <property type="match status" value="1"/>
</dbReference>
<evidence type="ECO:0000256" key="8">
    <source>
        <dbReference type="ARBA" id="ARBA00023065"/>
    </source>
</evidence>